<keyword evidence="1" id="KW-0812">Transmembrane</keyword>
<organism evidence="2 3">
    <name type="scientific">Microtetraspora fusca</name>
    <dbReference type="NCBI Taxonomy" id="1997"/>
    <lineage>
        <taxon>Bacteria</taxon>
        <taxon>Bacillati</taxon>
        <taxon>Actinomycetota</taxon>
        <taxon>Actinomycetes</taxon>
        <taxon>Streptosporangiales</taxon>
        <taxon>Streptosporangiaceae</taxon>
        <taxon>Microtetraspora</taxon>
    </lineage>
</organism>
<dbReference type="Proteomes" id="UP001602119">
    <property type="component" value="Unassembled WGS sequence"/>
</dbReference>
<accession>A0ABW6UX08</accession>
<feature type="transmembrane region" description="Helical" evidence="1">
    <location>
        <begin position="173"/>
        <end position="203"/>
    </location>
</feature>
<evidence type="ECO:0000313" key="2">
    <source>
        <dbReference type="EMBL" id="MFF4771588.1"/>
    </source>
</evidence>
<keyword evidence="1" id="KW-0472">Membrane</keyword>
<dbReference type="RefSeq" id="WP_387340195.1">
    <property type="nucleotide sequence ID" value="NZ_JBIAXI010000001.1"/>
</dbReference>
<dbReference type="EMBL" id="JBIAXI010000001">
    <property type="protein sequence ID" value="MFF4771588.1"/>
    <property type="molecule type" value="Genomic_DNA"/>
</dbReference>
<proteinExistence type="predicted"/>
<name>A0ABW6UX08_MICFU</name>
<evidence type="ECO:0000256" key="1">
    <source>
        <dbReference type="SAM" id="Phobius"/>
    </source>
</evidence>
<evidence type="ECO:0000313" key="3">
    <source>
        <dbReference type="Proteomes" id="UP001602119"/>
    </source>
</evidence>
<gene>
    <name evidence="2" type="ORF">ACFY05_01875</name>
</gene>
<keyword evidence="1" id="KW-1133">Transmembrane helix</keyword>
<comment type="caution">
    <text evidence="2">The sequence shown here is derived from an EMBL/GenBank/DDBJ whole genome shotgun (WGS) entry which is preliminary data.</text>
</comment>
<protein>
    <submittedName>
        <fullName evidence="2">ABC transporter permease</fullName>
    </submittedName>
</protein>
<keyword evidence="3" id="KW-1185">Reference proteome</keyword>
<feature type="transmembrane region" description="Helical" evidence="1">
    <location>
        <begin position="66"/>
        <end position="87"/>
    </location>
</feature>
<reference evidence="2 3" key="1">
    <citation type="submission" date="2024-10" db="EMBL/GenBank/DDBJ databases">
        <title>The Natural Products Discovery Center: Release of the First 8490 Sequenced Strains for Exploring Actinobacteria Biosynthetic Diversity.</title>
        <authorList>
            <person name="Kalkreuter E."/>
            <person name="Kautsar S.A."/>
            <person name="Yang D."/>
            <person name="Bader C.D."/>
            <person name="Teijaro C.N."/>
            <person name="Fluegel L."/>
            <person name="Davis C.M."/>
            <person name="Simpson J.R."/>
            <person name="Lauterbach L."/>
            <person name="Steele A.D."/>
            <person name="Gui C."/>
            <person name="Meng S."/>
            <person name="Li G."/>
            <person name="Viehrig K."/>
            <person name="Ye F."/>
            <person name="Su P."/>
            <person name="Kiefer A.F."/>
            <person name="Nichols A."/>
            <person name="Cepeda A.J."/>
            <person name="Yan W."/>
            <person name="Fan B."/>
            <person name="Jiang Y."/>
            <person name="Adhikari A."/>
            <person name="Zheng C.-J."/>
            <person name="Schuster L."/>
            <person name="Cowan T.M."/>
            <person name="Smanski M.J."/>
            <person name="Chevrette M.G."/>
            <person name="De Carvalho L.P.S."/>
            <person name="Shen B."/>
        </authorList>
    </citation>
    <scope>NUCLEOTIDE SEQUENCE [LARGE SCALE GENOMIC DNA]</scope>
    <source>
        <strain evidence="2 3">NPDC001281</strain>
    </source>
</reference>
<feature type="transmembrane region" description="Helical" evidence="1">
    <location>
        <begin position="142"/>
        <end position="166"/>
    </location>
</feature>
<feature type="transmembrane region" description="Helical" evidence="1">
    <location>
        <begin position="107"/>
        <end position="130"/>
    </location>
</feature>
<sequence>MKRQWDCYATALRMTFVEHLRNRLALVIVVLFIPVWTILIYVLSLEIPLPFHVRAAGRSVTVPANVLNQIGGALQILALITGFMMFVTTMRSASFDRRLVRSGFPQLCLIAAKLTALAVVAVSVALYATGLICLTHRPAQPLLLAAALAGGALIYGGIGIVLAAVLTSDLAGMFLVIVICSADLALQSPLATTAAGSVLVRYLPDFGPMQSAVAAIALDTVPWHAVAPAACWALGTAALGVSAFVSRRGAHQPAGAPATARP</sequence>
<feature type="transmembrane region" description="Helical" evidence="1">
    <location>
        <begin position="24"/>
        <end position="43"/>
    </location>
</feature>
<feature type="transmembrane region" description="Helical" evidence="1">
    <location>
        <begin position="223"/>
        <end position="245"/>
    </location>
</feature>